<dbReference type="PANTHER" id="PTHR22911">
    <property type="entry name" value="ACYL-MALONYL CONDENSING ENZYME-RELATED"/>
    <property type="match status" value="1"/>
</dbReference>
<protein>
    <submittedName>
        <fullName evidence="8">DMT family transporter</fullName>
    </submittedName>
</protein>
<evidence type="ECO:0000256" key="1">
    <source>
        <dbReference type="ARBA" id="ARBA00004141"/>
    </source>
</evidence>
<keyword evidence="5 6" id="KW-0472">Membrane</keyword>
<dbReference type="SUPFAM" id="SSF103481">
    <property type="entry name" value="Multidrug resistance efflux transporter EmrE"/>
    <property type="match status" value="2"/>
</dbReference>
<feature type="transmembrane region" description="Helical" evidence="6">
    <location>
        <begin position="208"/>
        <end position="229"/>
    </location>
</feature>
<evidence type="ECO:0000256" key="2">
    <source>
        <dbReference type="ARBA" id="ARBA00007362"/>
    </source>
</evidence>
<evidence type="ECO:0000313" key="8">
    <source>
        <dbReference type="EMBL" id="MBF4693920.1"/>
    </source>
</evidence>
<evidence type="ECO:0000313" key="9">
    <source>
        <dbReference type="Proteomes" id="UP000614200"/>
    </source>
</evidence>
<dbReference type="InterPro" id="IPR037185">
    <property type="entry name" value="EmrE-like"/>
</dbReference>
<keyword evidence="3 6" id="KW-0812">Transmembrane</keyword>
<name>A0ABR9ZTZ7_9FIRM</name>
<feature type="transmembrane region" description="Helical" evidence="6">
    <location>
        <begin position="12"/>
        <end position="32"/>
    </location>
</feature>
<dbReference type="Gene3D" id="1.10.3730.20">
    <property type="match status" value="1"/>
</dbReference>
<feature type="transmembrane region" description="Helical" evidence="6">
    <location>
        <begin position="76"/>
        <end position="94"/>
    </location>
</feature>
<feature type="transmembrane region" description="Helical" evidence="6">
    <location>
        <begin position="130"/>
        <end position="145"/>
    </location>
</feature>
<comment type="similarity">
    <text evidence="2">Belongs to the EamA transporter family.</text>
</comment>
<dbReference type="PANTHER" id="PTHR22911:SF6">
    <property type="entry name" value="SOLUTE CARRIER FAMILY 35 MEMBER G1"/>
    <property type="match status" value="1"/>
</dbReference>
<feature type="domain" description="EamA" evidence="7">
    <location>
        <begin position="156"/>
        <end position="282"/>
    </location>
</feature>
<dbReference type="Pfam" id="PF00892">
    <property type="entry name" value="EamA"/>
    <property type="match status" value="2"/>
</dbReference>
<feature type="transmembrane region" description="Helical" evidence="6">
    <location>
        <begin position="266"/>
        <end position="283"/>
    </location>
</feature>
<evidence type="ECO:0000256" key="5">
    <source>
        <dbReference type="ARBA" id="ARBA00023136"/>
    </source>
</evidence>
<dbReference type="EMBL" id="JADKNH010000007">
    <property type="protein sequence ID" value="MBF4693920.1"/>
    <property type="molecule type" value="Genomic_DNA"/>
</dbReference>
<feature type="transmembrane region" description="Helical" evidence="6">
    <location>
        <begin position="241"/>
        <end position="260"/>
    </location>
</feature>
<evidence type="ECO:0000256" key="6">
    <source>
        <dbReference type="SAM" id="Phobius"/>
    </source>
</evidence>
<reference evidence="8 9" key="1">
    <citation type="submission" date="2020-11" db="EMBL/GenBank/DDBJ databases">
        <title>Fusibacter basophilias sp. nov.</title>
        <authorList>
            <person name="Qiu D."/>
        </authorList>
    </citation>
    <scope>NUCLEOTIDE SEQUENCE [LARGE SCALE GENOMIC DNA]</scope>
    <source>
        <strain evidence="8 9">Q10-2</strain>
    </source>
</reference>
<keyword evidence="9" id="KW-1185">Reference proteome</keyword>
<sequence>MKPIKKPISQKNKAIIAMLISAFSFSIMGIAVKLAVDIPVYEKVFFRNFVTLFFAYRIVRKNNVPIFGTAEGRPYLIGRCISGVLGIITMFYALSKIDVATATTIQKLSQFWVLIFAAIFLKEKIKPKQYLYLVFALVGVIIVSKPSAPDILIPTLICFSSSIFAGIAYTFLSKLKNYEHPSTVVFFFSLFSTVVMFIPMMINFKWFTLYEFILLVLMGVGGLGGQVFITNAYHYAEASEVSIYAYANIVFSAGLSLMIWGTLPDAWSLVGIVIIISASYLNYKYVKNGMDKESVSN</sequence>
<evidence type="ECO:0000256" key="3">
    <source>
        <dbReference type="ARBA" id="ARBA00022692"/>
    </source>
</evidence>
<comment type="subcellular location">
    <subcellularLocation>
        <location evidence="1">Membrane</location>
        <topology evidence="1">Multi-pass membrane protein</topology>
    </subcellularLocation>
</comment>
<feature type="domain" description="EamA" evidence="7">
    <location>
        <begin position="13"/>
        <end position="144"/>
    </location>
</feature>
<dbReference type="InterPro" id="IPR000620">
    <property type="entry name" value="EamA_dom"/>
</dbReference>
<dbReference type="Proteomes" id="UP000614200">
    <property type="component" value="Unassembled WGS sequence"/>
</dbReference>
<accession>A0ABR9ZTZ7</accession>
<keyword evidence="4 6" id="KW-1133">Transmembrane helix</keyword>
<gene>
    <name evidence="8" type="ORF">ISU02_12435</name>
</gene>
<feature type="transmembrane region" description="Helical" evidence="6">
    <location>
        <begin position="100"/>
        <end position="121"/>
    </location>
</feature>
<organism evidence="8 9">
    <name type="scientific">Fusibacter ferrireducens</name>
    <dbReference type="NCBI Taxonomy" id="2785058"/>
    <lineage>
        <taxon>Bacteria</taxon>
        <taxon>Bacillati</taxon>
        <taxon>Bacillota</taxon>
        <taxon>Clostridia</taxon>
        <taxon>Eubacteriales</taxon>
        <taxon>Eubacteriales Family XII. Incertae Sedis</taxon>
        <taxon>Fusibacter</taxon>
    </lineage>
</organism>
<comment type="caution">
    <text evidence="8">The sequence shown here is derived from an EMBL/GenBank/DDBJ whole genome shotgun (WGS) entry which is preliminary data.</text>
</comment>
<feature type="transmembrane region" description="Helical" evidence="6">
    <location>
        <begin position="184"/>
        <end position="202"/>
    </location>
</feature>
<feature type="transmembrane region" description="Helical" evidence="6">
    <location>
        <begin position="151"/>
        <end position="172"/>
    </location>
</feature>
<proteinExistence type="inferred from homology"/>
<evidence type="ECO:0000259" key="7">
    <source>
        <dbReference type="Pfam" id="PF00892"/>
    </source>
</evidence>
<evidence type="ECO:0000256" key="4">
    <source>
        <dbReference type="ARBA" id="ARBA00022989"/>
    </source>
</evidence>